<gene>
    <name evidence="6" type="ORF">SM611_31355</name>
</gene>
<comment type="similarity">
    <text evidence="1">Belongs to the bacterial solute-binding protein 3 family.</text>
</comment>
<evidence type="ECO:0000256" key="1">
    <source>
        <dbReference type="ARBA" id="ARBA00010333"/>
    </source>
</evidence>
<proteinExistence type="inferred from homology"/>
<dbReference type="Gene3D" id="3.40.190.10">
    <property type="entry name" value="Periplasmic binding protein-like II"/>
    <property type="match status" value="2"/>
</dbReference>
<evidence type="ECO:0000256" key="3">
    <source>
        <dbReference type="ARBA" id="ARBA00022729"/>
    </source>
</evidence>
<keyword evidence="2" id="KW-0813">Transport</keyword>
<keyword evidence="7" id="KW-1185">Reference proteome</keyword>
<feature type="region of interest" description="Disordered" evidence="4">
    <location>
        <begin position="34"/>
        <end position="98"/>
    </location>
</feature>
<dbReference type="RefSeq" id="WP_371953950.1">
    <property type="nucleotide sequence ID" value="NZ_JAXCEI010000019.1"/>
</dbReference>
<sequence length="318" mass="34039">MPIVESALDPDPARRPTAENLLVRLVGELTPHEATTELIRRRWLPGPSSTATAARPPEDGSPDSSAEPPSGGASETRREKAGPRASKHAKAATSLPGGLGSRVVRYGRRNARVTVSALVLLALAAGFLLAQESFRSSSGGEHPGEQQAFWPPGDIARFGTKEDQPGTGYKETSYSERSGLDVAIANMVAGALGKRAEFKPLSSSQRATAFIGNNEGNVDFIVSTYSITQKRMDNEGKDFIGPYAVTGTGFLLRRGHPRLQDVSDLQAMKVCTWGGTTSEEILKRTEGQLFNSPSSASECVDKLRRGEVDAVFSDELLL</sequence>
<keyword evidence="3" id="KW-0732">Signal</keyword>
<evidence type="ECO:0000259" key="5">
    <source>
        <dbReference type="Pfam" id="PF00497"/>
    </source>
</evidence>
<evidence type="ECO:0000313" key="6">
    <source>
        <dbReference type="EMBL" id="MFA1543447.1"/>
    </source>
</evidence>
<accession>A0ABV4QLM9</accession>
<dbReference type="InterPro" id="IPR051455">
    <property type="entry name" value="Bact_solute-bind_prot3"/>
</dbReference>
<evidence type="ECO:0000313" key="7">
    <source>
        <dbReference type="Proteomes" id="UP001569963"/>
    </source>
</evidence>
<dbReference type="EMBL" id="JAXCEI010000019">
    <property type="protein sequence ID" value="MFA1543447.1"/>
    <property type="molecule type" value="Genomic_DNA"/>
</dbReference>
<dbReference type="InterPro" id="IPR001638">
    <property type="entry name" value="Solute-binding_3/MltF_N"/>
</dbReference>
<dbReference type="Proteomes" id="UP001569963">
    <property type="component" value="Unassembled WGS sequence"/>
</dbReference>
<organism evidence="6 7">
    <name type="scientific">Actinomadura monticuli</name>
    <dbReference type="NCBI Taxonomy" id="3097367"/>
    <lineage>
        <taxon>Bacteria</taxon>
        <taxon>Bacillati</taxon>
        <taxon>Actinomycetota</taxon>
        <taxon>Actinomycetes</taxon>
        <taxon>Streptosporangiales</taxon>
        <taxon>Thermomonosporaceae</taxon>
        <taxon>Actinomadura</taxon>
    </lineage>
</organism>
<dbReference type="PANTHER" id="PTHR30085:SF6">
    <property type="entry name" value="ABC TRANSPORTER GLUTAMINE-BINDING PROTEIN GLNH"/>
    <property type="match status" value="1"/>
</dbReference>
<feature type="region of interest" description="Disordered" evidence="4">
    <location>
        <begin position="135"/>
        <end position="174"/>
    </location>
</feature>
<dbReference type="SUPFAM" id="SSF53850">
    <property type="entry name" value="Periplasmic binding protein-like II"/>
    <property type="match status" value="1"/>
</dbReference>
<reference evidence="6 7" key="1">
    <citation type="submission" date="2023-11" db="EMBL/GenBank/DDBJ databases">
        <title>Actinomadura monticuli sp. nov., isolated from volcanic ash.</title>
        <authorList>
            <person name="Lee S.D."/>
            <person name="Yang H."/>
            <person name="Kim I.S."/>
        </authorList>
    </citation>
    <scope>NUCLEOTIDE SEQUENCE [LARGE SCALE GENOMIC DNA]</scope>
    <source>
        <strain evidence="6 7">DLS-62</strain>
    </source>
</reference>
<name>A0ABV4QLM9_9ACTN</name>
<comment type="caution">
    <text evidence="6">The sequence shown here is derived from an EMBL/GenBank/DDBJ whole genome shotgun (WGS) entry which is preliminary data.</text>
</comment>
<dbReference type="PANTHER" id="PTHR30085">
    <property type="entry name" value="AMINO ACID ABC TRANSPORTER PERMEASE"/>
    <property type="match status" value="1"/>
</dbReference>
<dbReference type="Pfam" id="PF00497">
    <property type="entry name" value="SBP_bac_3"/>
    <property type="match status" value="1"/>
</dbReference>
<evidence type="ECO:0000256" key="4">
    <source>
        <dbReference type="SAM" id="MobiDB-lite"/>
    </source>
</evidence>
<evidence type="ECO:0000256" key="2">
    <source>
        <dbReference type="ARBA" id="ARBA00022448"/>
    </source>
</evidence>
<feature type="domain" description="Solute-binding protein family 3/N-terminal" evidence="5">
    <location>
        <begin position="157"/>
        <end position="257"/>
    </location>
</feature>
<protein>
    <submittedName>
        <fullName evidence="6">Transporter substrate-binding domain-containing protein</fullName>
    </submittedName>
</protein>